<evidence type="ECO:0000256" key="1">
    <source>
        <dbReference type="SAM" id="SignalP"/>
    </source>
</evidence>
<proteinExistence type="predicted"/>
<dbReference type="AlphaFoldDB" id="A0A941AXD6"/>
<evidence type="ECO:0000313" key="2">
    <source>
        <dbReference type="EMBL" id="MBQ0826059.1"/>
    </source>
</evidence>
<accession>A0A941AXD6</accession>
<dbReference type="RefSeq" id="WP_210868806.1">
    <property type="nucleotide sequence ID" value="NZ_JAGPNL010000001.1"/>
</dbReference>
<sequence length="174" mass="17365">MRALPVASAALLGAGVLASCAPAAGAGGGVTPFGFSVHPATVAPGGEVTLRVERDRGGCRGRATVESRVFDTVTIPRTESSAKAVVYRDARPGTSYEVTFTCDGARGTTRITIAGGGHTYPPSPTHHPKGVHAGEGGSIAGLDPARIGLGALLVAGSLGAAHRLTRRRSAGDGS</sequence>
<evidence type="ECO:0008006" key="4">
    <source>
        <dbReference type="Google" id="ProtNLM"/>
    </source>
</evidence>
<name>A0A941AXD6_9ACTN</name>
<feature type="chain" id="PRO_5039351816" description="Lipoprotein" evidence="1">
    <location>
        <begin position="27"/>
        <end position="174"/>
    </location>
</feature>
<protein>
    <recommendedName>
        <fullName evidence="4">Lipoprotein</fullName>
    </recommendedName>
</protein>
<keyword evidence="1" id="KW-0732">Signal</keyword>
<keyword evidence="3" id="KW-1185">Reference proteome</keyword>
<evidence type="ECO:0000313" key="3">
    <source>
        <dbReference type="Proteomes" id="UP000677875"/>
    </source>
</evidence>
<feature type="signal peptide" evidence="1">
    <location>
        <begin position="1"/>
        <end position="26"/>
    </location>
</feature>
<reference evidence="2" key="1">
    <citation type="submission" date="2021-04" db="EMBL/GenBank/DDBJ databases">
        <title>Genome seq and assembly of Streptomyces sp. RG38.</title>
        <authorList>
            <person name="Chhetri G."/>
        </authorList>
    </citation>
    <scope>NUCLEOTIDE SEQUENCE</scope>
    <source>
        <strain evidence="2">RG38</strain>
    </source>
</reference>
<dbReference type="PROSITE" id="PS51257">
    <property type="entry name" value="PROKAR_LIPOPROTEIN"/>
    <property type="match status" value="1"/>
</dbReference>
<gene>
    <name evidence="2" type="ORF">J5Y05_05985</name>
</gene>
<dbReference type="EMBL" id="JAGPNL010000001">
    <property type="protein sequence ID" value="MBQ0826059.1"/>
    <property type="molecule type" value="Genomic_DNA"/>
</dbReference>
<organism evidence="2 3">
    <name type="scientific">Streptomyces tagetis</name>
    <dbReference type="NCBI Taxonomy" id="2820809"/>
    <lineage>
        <taxon>Bacteria</taxon>
        <taxon>Bacillati</taxon>
        <taxon>Actinomycetota</taxon>
        <taxon>Actinomycetes</taxon>
        <taxon>Kitasatosporales</taxon>
        <taxon>Streptomycetaceae</taxon>
        <taxon>Streptomyces</taxon>
    </lineage>
</organism>
<dbReference type="Proteomes" id="UP000677875">
    <property type="component" value="Unassembled WGS sequence"/>
</dbReference>
<comment type="caution">
    <text evidence="2">The sequence shown here is derived from an EMBL/GenBank/DDBJ whole genome shotgun (WGS) entry which is preliminary data.</text>
</comment>